<evidence type="ECO:0000256" key="1">
    <source>
        <dbReference type="SAM" id="MobiDB-lite"/>
    </source>
</evidence>
<dbReference type="EMBL" id="LR536450">
    <property type="protein sequence ID" value="VFU06927.1"/>
    <property type="molecule type" value="Genomic_DNA"/>
</dbReference>
<feature type="compositionally biased region" description="Basic and acidic residues" evidence="1">
    <location>
        <begin position="27"/>
        <end position="41"/>
    </location>
</feature>
<sequence>MICRVSRSMIGLIIYTAIAVAMPDTGRSLEQKKSDPARGAEAKPPQSDVQQFCFNNAGVIGDARIAWQTARLSELAAQIGARLAELEAKKAEYEAWLHKRDDMLKQATEGVVMIYARMQPDAAALQLAAMDDSIAAAILAKLPARAASAILDEMEAGRAARLARSMAGSDSALDGKKS</sequence>
<reference evidence="3 4" key="1">
    <citation type="submission" date="2019-03" db="EMBL/GenBank/DDBJ databases">
        <authorList>
            <person name="Kox A.R. M."/>
        </authorList>
    </citation>
    <scope>NUCLEOTIDE SEQUENCE [LARGE SCALE GENOMIC DNA]</scope>
    <source>
        <strain evidence="3">MTUNDRAET4 annotated genome</strain>
    </source>
</reference>
<feature type="region of interest" description="Disordered" evidence="1">
    <location>
        <begin position="27"/>
        <end position="46"/>
    </location>
</feature>
<dbReference type="Proteomes" id="UP000294360">
    <property type="component" value="Chromosome"/>
</dbReference>
<dbReference type="InterPro" id="IPR011002">
    <property type="entry name" value="FliG_a-hlx"/>
</dbReference>
<gene>
    <name evidence="3" type="ORF">MTUNDRAET4_0034</name>
</gene>
<dbReference type="OrthoDB" id="9810610at2"/>
<evidence type="ECO:0000256" key="2">
    <source>
        <dbReference type="SAM" id="SignalP"/>
    </source>
</evidence>
<organism evidence="3 4">
    <name type="scientific">Methylocella tundrae</name>
    <dbReference type="NCBI Taxonomy" id="227605"/>
    <lineage>
        <taxon>Bacteria</taxon>
        <taxon>Pseudomonadati</taxon>
        <taxon>Pseudomonadota</taxon>
        <taxon>Alphaproteobacteria</taxon>
        <taxon>Hyphomicrobiales</taxon>
        <taxon>Beijerinckiaceae</taxon>
        <taxon>Methylocella</taxon>
    </lineage>
</organism>
<protein>
    <recommendedName>
        <fullName evidence="5">Magnesium transporter MgtE intracellular domain-containing protein</fullName>
    </recommendedName>
</protein>
<dbReference type="SUPFAM" id="SSF48029">
    <property type="entry name" value="FliG"/>
    <property type="match status" value="1"/>
</dbReference>
<feature type="signal peptide" evidence="2">
    <location>
        <begin position="1"/>
        <end position="21"/>
    </location>
</feature>
<evidence type="ECO:0008006" key="5">
    <source>
        <dbReference type="Google" id="ProtNLM"/>
    </source>
</evidence>
<keyword evidence="2" id="KW-0732">Signal</keyword>
<name>A0A4V6YUG5_METTU</name>
<evidence type="ECO:0000313" key="4">
    <source>
        <dbReference type="Proteomes" id="UP000294360"/>
    </source>
</evidence>
<evidence type="ECO:0000313" key="3">
    <source>
        <dbReference type="EMBL" id="VFU06927.1"/>
    </source>
</evidence>
<feature type="chain" id="PRO_5020333009" description="Magnesium transporter MgtE intracellular domain-containing protein" evidence="2">
    <location>
        <begin position="22"/>
        <end position="178"/>
    </location>
</feature>
<dbReference type="KEGG" id="mtun:MTUNDRAET4_0034"/>
<accession>A0A4V6YUG5</accession>
<dbReference type="AlphaFoldDB" id="A0A4V6YUG5"/>
<proteinExistence type="predicted"/>